<feature type="domain" description="VOC" evidence="2">
    <location>
        <begin position="236"/>
        <end position="371"/>
    </location>
</feature>
<feature type="region of interest" description="Disordered" evidence="1">
    <location>
        <begin position="90"/>
        <end position="127"/>
    </location>
</feature>
<dbReference type="PANTHER" id="PTHR36503">
    <property type="entry name" value="BLR2520 PROTEIN"/>
    <property type="match status" value="1"/>
</dbReference>
<gene>
    <name evidence="3" type="ORF">F5544_34145</name>
</gene>
<keyword evidence="4" id="KW-1185">Reference proteome</keyword>
<dbReference type="PANTHER" id="PTHR36503:SF1">
    <property type="entry name" value="BLR2520 PROTEIN"/>
    <property type="match status" value="1"/>
</dbReference>
<protein>
    <recommendedName>
        <fullName evidence="2">VOC domain-containing protein</fullName>
    </recommendedName>
</protein>
<dbReference type="AlphaFoldDB" id="A0A6G9YN78"/>
<reference evidence="3 4" key="1">
    <citation type="journal article" date="2019" name="ACS Chem. Biol.">
        <title>Identification and Mobilization of a Cryptic Antibiotic Biosynthesis Gene Locus from a Human-Pathogenic Nocardia Isolate.</title>
        <authorList>
            <person name="Herisse M."/>
            <person name="Ishida K."/>
            <person name="Porter J.L."/>
            <person name="Howden B."/>
            <person name="Hertweck C."/>
            <person name="Stinear T.P."/>
            <person name="Pidot S.J."/>
        </authorList>
    </citation>
    <scope>NUCLEOTIDE SEQUENCE [LARGE SCALE GENOMIC DNA]</scope>
    <source>
        <strain evidence="3 4">AUSMDU00012717</strain>
    </source>
</reference>
<dbReference type="InterPro" id="IPR037523">
    <property type="entry name" value="VOC_core"/>
</dbReference>
<dbReference type="PROSITE" id="PS51819">
    <property type="entry name" value="VOC"/>
    <property type="match status" value="1"/>
</dbReference>
<dbReference type="InterPro" id="IPR004360">
    <property type="entry name" value="Glyas_Fos-R_dOase_dom"/>
</dbReference>
<sequence length="377" mass="41889">MVIAGRRAQQRRISTGQCVAAVGVPLRMCRRHRRIDDDGRHIRQRYLHSGVQHIHRRRRDREVTPHRRIRRNRTVPSTDREIRCAIDNRRPRSVGGIRHAHPRQGRDATQNSSANRCDGQFSGPQHNISLERTTSSGQVEYREKLSPYGAKASDPVKRPYPPLSDSFKTSSPVLRLTGREQHRSTEEAPIFRLRTLVTAAVVAASIALTACSGTQSGSASANTQPPVQRSNDMKVDIGAITLAVRDLDRSLRFYREALGLSSPGIIGTEYIGDQNNPSGATAMFKLPSGQIFSIYSRDDLAKDAGVPPERVAGSGSSLGYFVDSRDDVDRVLENVRKAGGTIVRAPLERPWGIYAGYFGDPDGHLWEVVYFLHGRPN</sequence>
<dbReference type="Gene3D" id="3.10.180.10">
    <property type="entry name" value="2,3-Dihydroxybiphenyl 1,2-Dioxygenase, domain 1"/>
    <property type="match status" value="1"/>
</dbReference>
<organism evidence="3 4">
    <name type="scientific">Nocardia arthritidis</name>
    <dbReference type="NCBI Taxonomy" id="228602"/>
    <lineage>
        <taxon>Bacteria</taxon>
        <taxon>Bacillati</taxon>
        <taxon>Actinomycetota</taxon>
        <taxon>Actinomycetes</taxon>
        <taxon>Mycobacteriales</taxon>
        <taxon>Nocardiaceae</taxon>
        <taxon>Nocardia</taxon>
    </lineage>
</organism>
<dbReference type="EMBL" id="CP046172">
    <property type="protein sequence ID" value="QIS14664.1"/>
    <property type="molecule type" value="Genomic_DNA"/>
</dbReference>
<dbReference type="Pfam" id="PF00903">
    <property type="entry name" value="Glyoxalase"/>
    <property type="match status" value="1"/>
</dbReference>
<evidence type="ECO:0000256" key="1">
    <source>
        <dbReference type="SAM" id="MobiDB-lite"/>
    </source>
</evidence>
<evidence type="ECO:0000313" key="3">
    <source>
        <dbReference type="EMBL" id="QIS14664.1"/>
    </source>
</evidence>
<dbReference type="SUPFAM" id="SSF54593">
    <property type="entry name" value="Glyoxalase/Bleomycin resistance protein/Dihydroxybiphenyl dioxygenase"/>
    <property type="match status" value="1"/>
</dbReference>
<dbReference type="Proteomes" id="UP000503540">
    <property type="component" value="Chromosome"/>
</dbReference>
<dbReference type="InterPro" id="IPR029068">
    <property type="entry name" value="Glyas_Bleomycin-R_OHBP_Dase"/>
</dbReference>
<evidence type="ECO:0000313" key="4">
    <source>
        <dbReference type="Proteomes" id="UP000503540"/>
    </source>
</evidence>
<proteinExistence type="predicted"/>
<name>A0A6G9YN78_9NOCA</name>
<accession>A0A6G9YN78</accession>
<feature type="region of interest" description="Disordered" evidence="1">
    <location>
        <begin position="149"/>
        <end position="170"/>
    </location>
</feature>
<dbReference type="KEGG" id="nah:F5544_34145"/>
<evidence type="ECO:0000259" key="2">
    <source>
        <dbReference type="PROSITE" id="PS51819"/>
    </source>
</evidence>